<feature type="binding site" evidence="8">
    <location>
        <position position="156"/>
    </location>
    <ligand>
        <name>ATP</name>
        <dbReference type="ChEBI" id="CHEBI:30616"/>
    </ligand>
</feature>
<dbReference type="PROSITE" id="PS01008">
    <property type="entry name" value="DNAA"/>
    <property type="match status" value="1"/>
</dbReference>
<keyword evidence="3 8" id="KW-0235">DNA replication</keyword>
<evidence type="ECO:0000256" key="6">
    <source>
        <dbReference type="ARBA" id="ARBA00023121"/>
    </source>
</evidence>
<dbReference type="Pfam" id="PF08299">
    <property type="entry name" value="Bac_DnaA_C"/>
    <property type="match status" value="1"/>
</dbReference>
<feature type="region of interest" description="Domain I, interacts with DnaA modulators" evidence="8">
    <location>
        <begin position="1"/>
        <end position="94"/>
    </location>
</feature>
<comment type="subunit">
    <text evidence="8">Oligomerizes as a right-handed, spiral filament on DNA at oriC.</text>
</comment>
<dbReference type="InterPro" id="IPR003593">
    <property type="entry name" value="AAA+_ATPase"/>
</dbReference>
<dbReference type="EMBL" id="JAMZFW010000018">
    <property type="protein sequence ID" value="MCP1103105.1"/>
    <property type="molecule type" value="Genomic_DNA"/>
</dbReference>
<dbReference type="Gene3D" id="1.10.8.60">
    <property type="match status" value="1"/>
</dbReference>
<feature type="region of interest" description="Domain IV, binds dsDNA" evidence="8">
    <location>
        <begin position="339"/>
        <end position="462"/>
    </location>
</feature>
<evidence type="ECO:0000313" key="14">
    <source>
        <dbReference type="Proteomes" id="UP001523566"/>
    </source>
</evidence>
<feature type="binding site" evidence="8">
    <location>
        <position position="159"/>
    </location>
    <ligand>
        <name>ATP</name>
        <dbReference type="ChEBI" id="CHEBI:30616"/>
    </ligand>
</feature>
<evidence type="ECO:0000313" key="13">
    <source>
        <dbReference type="EMBL" id="MCP1103105.1"/>
    </source>
</evidence>
<evidence type="ECO:0000259" key="12">
    <source>
        <dbReference type="PROSITE" id="PS50404"/>
    </source>
</evidence>
<comment type="caution">
    <text evidence="13">The sequence shown here is derived from an EMBL/GenBank/DDBJ whole genome shotgun (WGS) entry which is preliminary data.</text>
</comment>
<organism evidence="13 14">
    <name type="scientific">Aequitasia blattaphilus</name>
    <dbReference type="NCBI Taxonomy" id="2949332"/>
    <lineage>
        <taxon>Bacteria</taxon>
        <taxon>Bacillati</taxon>
        <taxon>Bacillota</taxon>
        <taxon>Clostridia</taxon>
        <taxon>Lachnospirales</taxon>
        <taxon>Lachnospiraceae</taxon>
        <taxon>Aequitasia</taxon>
    </lineage>
</organism>
<evidence type="ECO:0000256" key="7">
    <source>
        <dbReference type="ARBA" id="ARBA00023125"/>
    </source>
</evidence>
<dbReference type="SUPFAM" id="SSF48295">
    <property type="entry name" value="TrpR-like"/>
    <property type="match status" value="1"/>
</dbReference>
<evidence type="ECO:0000256" key="2">
    <source>
        <dbReference type="ARBA" id="ARBA00022490"/>
    </source>
</evidence>
<dbReference type="Gene3D" id="3.40.50.300">
    <property type="entry name" value="P-loop containing nucleotide triphosphate hydrolases"/>
    <property type="match status" value="1"/>
</dbReference>
<name>A0ABT1EB95_9FIRM</name>
<proteinExistence type="inferred from homology"/>
<dbReference type="InterPro" id="IPR013159">
    <property type="entry name" value="DnaA_C"/>
</dbReference>
<comment type="domain">
    <text evidence="8">Domain I is involved in oligomerization and binding regulators, domain II is flexibile and of varying length in different bacteria, domain III forms the AAA+ region, while domain IV binds dsDNA.</text>
</comment>
<dbReference type="SMART" id="SM00382">
    <property type="entry name" value="AAA"/>
    <property type="match status" value="1"/>
</dbReference>
<evidence type="ECO:0000256" key="8">
    <source>
        <dbReference type="HAMAP-Rule" id="MF_00377"/>
    </source>
</evidence>
<dbReference type="CDD" id="cd00009">
    <property type="entry name" value="AAA"/>
    <property type="match status" value="1"/>
</dbReference>
<evidence type="ECO:0000256" key="1">
    <source>
        <dbReference type="ARBA" id="ARBA00006583"/>
    </source>
</evidence>
<dbReference type="PRINTS" id="PR00051">
    <property type="entry name" value="DNAA"/>
</dbReference>
<dbReference type="InterPro" id="IPR027417">
    <property type="entry name" value="P-loop_NTPase"/>
</dbReference>
<feature type="domain" description="GST N-terminal" evidence="12">
    <location>
        <begin position="1"/>
        <end position="64"/>
    </location>
</feature>
<dbReference type="HAMAP" id="MF_00377">
    <property type="entry name" value="DnaA_bact"/>
    <property type="match status" value="1"/>
</dbReference>
<dbReference type="Proteomes" id="UP001523566">
    <property type="component" value="Unassembled WGS sequence"/>
</dbReference>
<keyword evidence="4 8" id="KW-0547">Nucleotide-binding</keyword>
<accession>A0ABT1EB95</accession>
<keyword evidence="2 8" id="KW-0963">Cytoplasm</keyword>
<dbReference type="InterPro" id="IPR024633">
    <property type="entry name" value="DnaA_N_dom"/>
</dbReference>
<dbReference type="InterPro" id="IPR010921">
    <property type="entry name" value="Trp_repressor/repl_initiator"/>
</dbReference>
<dbReference type="Pfam" id="PF11638">
    <property type="entry name" value="DnaA_N"/>
    <property type="match status" value="1"/>
</dbReference>
<gene>
    <name evidence="8 13" type="primary">dnaA</name>
    <name evidence="13" type="ORF">NK125_11820</name>
</gene>
<dbReference type="InterPro" id="IPR013317">
    <property type="entry name" value="DnaA_dom"/>
</dbReference>
<dbReference type="Gene3D" id="3.30.300.180">
    <property type="match status" value="1"/>
</dbReference>
<feature type="binding site" evidence="8">
    <location>
        <position position="158"/>
    </location>
    <ligand>
        <name>ATP</name>
        <dbReference type="ChEBI" id="CHEBI:30616"/>
    </ligand>
</feature>
<comment type="caution">
    <text evidence="8">Lacks conserved residue(s) required for the propagation of feature annotation.</text>
</comment>
<dbReference type="PANTHER" id="PTHR30050">
    <property type="entry name" value="CHROMOSOMAL REPLICATION INITIATOR PROTEIN DNAA"/>
    <property type="match status" value="1"/>
</dbReference>
<evidence type="ECO:0000256" key="5">
    <source>
        <dbReference type="ARBA" id="ARBA00022840"/>
    </source>
</evidence>
<dbReference type="Pfam" id="PF00308">
    <property type="entry name" value="Bac_DnaA"/>
    <property type="match status" value="1"/>
</dbReference>
<dbReference type="PROSITE" id="PS50404">
    <property type="entry name" value="GST_NTER"/>
    <property type="match status" value="1"/>
</dbReference>
<evidence type="ECO:0000256" key="9">
    <source>
        <dbReference type="NCBIfam" id="TIGR00362"/>
    </source>
</evidence>
<dbReference type="SUPFAM" id="SSF52540">
    <property type="entry name" value="P-loop containing nucleoside triphosphate hydrolases"/>
    <property type="match status" value="1"/>
</dbReference>
<dbReference type="InterPro" id="IPR004045">
    <property type="entry name" value="Glutathione_S-Trfase_N"/>
</dbReference>
<keyword evidence="6 8" id="KW-0446">Lipid-binding</keyword>
<dbReference type="Gene3D" id="1.10.1750.10">
    <property type="match status" value="1"/>
</dbReference>
<dbReference type="InterPro" id="IPR018312">
    <property type="entry name" value="Chromosome_initiator_DnaA_CS"/>
</dbReference>
<dbReference type="InterPro" id="IPR038454">
    <property type="entry name" value="DnaA_N_sf"/>
</dbReference>
<keyword evidence="14" id="KW-1185">Reference proteome</keyword>
<dbReference type="SMART" id="SM00760">
    <property type="entry name" value="Bac_DnaA_C"/>
    <property type="match status" value="1"/>
</dbReference>
<keyword evidence="5 8" id="KW-0067">ATP-binding</keyword>
<dbReference type="CDD" id="cd06571">
    <property type="entry name" value="Bac_DnaA_C"/>
    <property type="match status" value="1"/>
</dbReference>
<protein>
    <recommendedName>
        <fullName evidence="8 9">Chromosomal replication initiator protein DnaA</fullName>
    </recommendedName>
</protein>
<comment type="subcellular location">
    <subcellularLocation>
        <location evidence="8">Cytoplasm</location>
    </subcellularLocation>
</comment>
<comment type="function">
    <text evidence="8 10">Plays an essential role in the initiation and regulation of chromosomal replication. ATP-DnaA binds to the origin of replication (oriC) to initiate formation of the DNA replication initiation complex once per cell cycle. Binds the DnaA box (a 9 base pair repeat at the origin) and separates the double-stranded (ds)DNA. Forms a right-handed helical filament on oriC DNA; dsDNA binds to the exterior of the filament while single-stranded (ss)DNA is stabiized in the filament's interior. The ATP-DnaA-oriC complex binds and stabilizes one strand of the AT-rich DNA unwinding element (DUE), permitting loading of DNA polymerase. After initiation quickly degrades to an ADP-DnaA complex that is not apt for DNA replication. Binds acidic phospholipids.</text>
</comment>
<evidence type="ECO:0000256" key="10">
    <source>
        <dbReference type="RuleBase" id="RU000577"/>
    </source>
</evidence>
<keyword evidence="7 8" id="KW-0238">DNA-binding</keyword>
<sequence length="462" mass="52803">MNVVKEKWPEIIEHLRVEHELANISFNTWIKPLKIYDVLDDTIYILVESNASVEYIEKKYLLPLKVCIAEMLDEEYEIIFISEDDERINSIEKSRQTNVHSKKVKTAAEKAGLLPKYTFETFVVGKNNEFAYSSSLATAESPGKVYNPLFIYGGVGLGKTHLMHSIANFILENNQNAKVLYVTSETFTNEVIESLRTGRISESEPGMTKFRDKYRSADVLLIDDIQFIIGKIATQEEFFHTFNHLHSLGKQIIISSDKPPKEFEALEARLKSRFEMGLLADISSPDYETRMAILQKKIELDHLDRYKIPKDVIEYIAINIKSNIRELEGSLNKLIALYKLNNNKGDIDIELASEALKDYISPEDKREVTPELIIDIISEHYNVSISDLKSTKRNAEISYPRQVAMYLIRNMTDTPLKKIGALLGGKDHSTIKHGVDKISQDLKKDELLTNTISIIQKKINPS</sequence>
<evidence type="ECO:0000256" key="3">
    <source>
        <dbReference type="ARBA" id="ARBA00022705"/>
    </source>
</evidence>
<dbReference type="RefSeq" id="WP_262066893.1">
    <property type="nucleotide sequence ID" value="NZ_JAMXOD010000018.1"/>
</dbReference>
<reference evidence="13 14" key="1">
    <citation type="journal article" date="2022" name="Genome Biol. Evol.">
        <title>Host diet, physiology and behaviors set the stage for Lachnospiraceae cladogenesis.</title>
        <authorList>
            <person name="Vera-Ponce De Leon A."/>
            <person name="Schneider M."/>
            <person name="Jahnes B.C."/>
            <person name="Sadowski V."/>
            <person name="Camuy-Velez L.A."/>
            <person name="Duan J."/>
            <person name="Sabree Z.L."/>
        </authorList>
    </citation>
    <scope>NUCLEOTIDE SEQUENCE [LARGE SCALE GENOMIC DNA]</scope>
    <source>
        <strain evidence="13 14">PAL113</strain>
    </source>
</reference>
<comment type="similarity">
    <text evidence="1 8 11">Belongs to the DnaA family.</text>
</comment>
<dbReference type="InterPro" id="IPR001957">
    <property type="entry name" value="Chromosome_initiator_DnaA"/>
</dbReference>
<dbReference type="NCBIfam" id="TIGR00362">
    <property type="entry name" value="DnaA"/>
    <property type="match status" value="1"/>
</dbReference>
<evidence type="ECO:0000256" key="4">
    <source>
        <dbReference type="ARBA" id="ARBA00022741"/>
    </source>
</evidence>
<dbReference type="PANTHER" id="PTHR30050:SF2">
    <property type="entry name" value="CHROMOSOMAL REPLICATION INITIATOR PROTEIN DNAA"/>
    <property type="match status" value="1"/>
</dbReference>
<dbReference type="InterPro" id="IPR020591">
    <property type="entry name" value="Chromosome_initiator_DnaA-like"/>
</dbReference>
<feature type="binding site" evidence="8">
    <location>
        <position position="160"/>
    </location>
    <ligand>
        <name>ATP</name>
        <dbReference type="ChEBI" id="CHEBI:30616"/>
    </ligand>
</feature>
<evidence type="ECO:0000256" key="11">
    <source>
        <dbReference type="RuleBase" id="RU004227"/>
    </source>
</evidence>